<accession>A0A067GA36</accession>
<reference evidence="1 2" key="1">
    <citation type="submission" date="2014-04" db="EMBL/GenBank/DDBJ databases">
        <authorList>
            <consortium name="International Citrus Genome Consortium"/>
            <person name="Gmitter F."/>
            <person name="Chen C."/>
            <person name="Farmerie W."/>
            <person name="Harkins T."/>
            <person name="Desany B."/>
            <person name="Mohiuddin M."/>
            <person name="Kodira C."/>
            <person name="Borodovsky M."/>
            <person name="Lomsadze A."/>
            <person name="Burns P."/>
            <person name="Jenkins J."/>
            <person name="Prochnik S."/>
            <person name="Shu S."/>
            <person name="Chapman J."/>
            <person name="Pitluck S."/>
            <person name="Schmutz J."/>
            <person name="Rokhsar D."/>
        </authorList>
    </citation>
    <scope>NUCLEOTIDE SEQUENCE</scope>
</reference>
<feature type="non-terminal residue" evidence="1">
    <location>
        <position position="1"/>
    </location>
</feature>
<name>A0A067GA36_CITSI</name>
<gene>
    <name evidence="1" type="ORF">CISIN_1g0477471mg</name>
</gene>
<protein>
    <submittedName>
        <fullName evidence="1">Uncharacterized protein</fullName>
    </submittedName>
</protein>
<organism evidence="1 2">
    <name type="scientific">Citrus sinensis</name>
    <name type="common">Sweet orange</name>
    <name type="synonym">Citrus aurantium var. sinensis</name>
    <dbReference type="NCBI Taxonomy" id="2711"/>
    <lineage>
        <taxon>Eukaryota</taxon>
        <taxon>Viridiplantae</taxon>
        <taxon>Streptophyta</taxon>
        <taxon>Embryophyta</taxon>
        <taxon>Tracheophyta</taxon>
        <taxon>Spermatophyta</taxon>
        <taxon>Magnoliopsida</taxon>
        <taxon>eudicotyledons</taxon>
        <taxon>Gunneridae</taxon>
        <taxon>Pentapetalae</taxon>
        <taxon>rosids</taxon>
        <taxon>malvids</taxon>
        <taxon>Sapindales</taxon>
        <taxon>Rutaceae</taxon>
        <taxon>Aurantioideae</taxon>
        <taxon>Citrus</taxon>
    </lineage>
</organism>
<dbReference type="EMBL" id="KK784881">
    <property type="protein sequence ID" value="KDO76469.1"/>
    <property type="molecule type" value="Genomic_DNA"/>
</dbReference>
<evidence type="ECO:0000313" key="2">
    <source>
        <dbReference type="Proteomes" id="UP000027120"/>
    </source>
</evidence>
<proteinExistence type="predicted"/>
<evidence type="ECO:0000313" key="1">
    <source>
        <dbReference type="EMBL" id="KDO76469.1"/>
    </source>
</evidence>
<keyword evidence="2" id="KW-1185">Reference proteome</keyword>
<dbReference type="Proteomes" id="UP000027120">
    <property type="component" value="Unassembled WGS sequence"/>
</dbReference>
<sequence>ASLPQISRNGAGAGSCLVLHSPYSKIILMDEKSRNS</sequence>
<dbReference type="AlphaFoldDB" id="A0A067GA36"/>